<evidence type="ECO:0000313" key="2">
    <source>
        <dbReference type="EMBL" id="CAE6467313.1"/>
    </source>
</evidence>
<dbReference type="Pfam" id="PF07714">
    <property type="entry name" value="PK_Tyr_Ser-Thr"/>
    <property type="match status" value="1"/>
</dbReference>
<dbReference type="InterPro" id="IPR051681">
    <property type="entry name" value="Ser/Thr_Kinases-Pseudokinases"/>
</dbReference>
<organism evidence="2 3">
    <name type="scientific">Rhizoctonia solani</name>
    <dbReference type="NCBI Taxonomy" id="456999"/>
    <lineage>
        <taxon>Eukaryota</taxon>
        <taxon>Fungi</taxon>
        <taxon>Dikarya</taxon>
        <taxon>Basidiomycota</taxon>
        <taxon>Agaricomycotina</taxon>
        <taxon>Agaricomycetes</taxon>
        <taxon>Cantharellales</taxon>
        <taxon>Ceratobasidiaceae</taxon>
        <taxon>Rhizoctonia</taxon>
    </lineage>
</organism>
<reference evidence="2" key="1">
    <citation type="submission" date="2021-01" db="EMBL/GenBank/DDBJ databases">
        <authorList>
            <person name="Kaushik A."/>
        </authorList>
    </citation>
    <scope>NUCLEOTIDE SEQUENCE</scope>
    <source>
        <strain evidence="2">AG3-T5</strain>
    </source>
</reference>
<dbReference type="GO" id="GO:0005524">
    <property type="term" value="F:ATP binding"/>
    <property type="evidence" value="ECO:0007669"/>
    <property type="project" value="InterPro"/>
</dbReference>
<feature type="domain" description="Protein kinase" evidence="1">
    <location>
        <begin position="21"/>
        <end position="304"/>
    </location>
</feature>
<dbReference type="InterPro" id="IPR008271">
    <property type="entry name" value="Ser/Thr_kinase_AS"/>
</dbReference>
<dbReference type="PROSITE" id="PS00108">
    <property type="entry name" value="PROTEIN_KINASE_ST"/>
    <property type="match status" value="1"/>
</dbReference>
<dbReference type="CDD" id="cd00180">
    <property type="entry name" value="PKc"/>
    <property type="match status" value="2"/>
</dbReference>
<dbReference type="InterPro" id="IPR011009">
    <property type="entry name" value="Kinase-like_dom_sf"/>
</dbReference>
<dbReference type="Proteomes" id="UP000663841">
    <property type="component" value="Unassembled WGS sequence"/>
</dbReference>
<dbReference type="Pfam" id="PF00069">
    <property type="entry name" value="Pkinase"/>
    <property type="match status" value="2"/>
</dbReference>
<comment type="caution">
    <text evidence="2">The sequence shown here is derived from an EMBL/GenBank/DDBJ whole genome shotgun (WGS) entry which is preliminary data.</text>
</comment>
<evidence type="ECO:0000259" key="1">
    <source>
        <dbReference type="PROSITE" id="PS50011"/>
    </source>
</evidence>
<evidence type="ECO:0000313" key="3">
    <source>
        <dbReference type="Proteomes" id="UP000663841"/>
    </source>
</evidence>
<dbReference type="Gene3D" id="1.10.510.10">
    <property type="entry name" value="Transferase(Phosphotransferase) domain 1"/>
    <property type="match status" value="3"/>
</dbReference>
<dbReference type="PROSITE" id="PS50011">
    <property type="entry name" value="PROTEIN_KINASE_DOM"/>
    <property type="match status" value="3"/>
</dbReference>
<accession>A0A8H3BW03</accession>
<dbReference type="SUPFAM" id="SSF56112">
    <property type="entry name" value="Protein kinase-like (PK-like)"/>
    <property type="match status" value="3"/>
</dbReference>
<dbReference type="PANTHER" id="PTHR44329">
    <property type="entry name" value="SERINE/THREONINE-PROTEIN KINASE TNNI3K-RELATED"/>
    <property type="match status" value="1"/>
</dbReference>
<sequence length="974" mass="110292">MLIVPENLGIPNITAYVTRTQAIIVNADTGGNANIYRGVYTHPGNHATIQIVIKSARVSDLESESDKISQRTQKNLLRELTVWYYLQRNPQTNILPLLGVVYIPSSKWLCSVSEYCQLSLEAYFKHPPEKPEYIRFMKEILAGLVHMHSFDPPIAHGDLKLANVLLGFDGVIKLCDFGQARFQNDQRGLASDASTTFESTHRFMSPELFQSAQKVRPTGFSDVWAYGCVALQLLSRLRPYHTIKNDYLIPGVIMSGRVPSLKPERPHAPKCLNDYLWGIIEWCWRPLEYRPTTARLFDEFNRLIDSHLIDMSSLTPDRMSLDFDGDMPPWPDGIVDFSGQGLSPDRRLLCRGIRAEIWIHQETVVSDQGISKYIIKAPSPPRRLSPRKTKLDPFQYLLRRVIRERYSIQHQNIVEMLGIDTSFGLYSGLVFEFCENLSLETYKVKHLHDRHDLIHYVGAHSRATQILEGLSHLHTFPTPIAHGDLNPSNIMVNAQGILKLTLFSLSQIAANIPQTGQTVPLASRAEIVRYFSPEMLSDVAIPSVKSDMWAYGCLVFWLFANQQPYHETSREQDVAKLIQKGVLPNDAQLLREEAEIDGRSGQNSRREWLFNGISDRAEKCWSSSGWPSAPEFLQFLRGFPNDTDEDTDAWMSGASNLSGTIIQPPILWVHGGSTSGLWRYSTSRRKPEQNMTSVTINWTKASFKRGLFRFQTEAIIKFSMSGQSRSGSSHHIAAQSSIKHEISILTQLQHSNVCFLWGYEEDTFGSPSLPAIVTEFSPNGTLREYLNRRSDLNVPARLLLIKNVLKGVDYLHEHVTQGTIVHGNLNMDKSIVVDKYGTAKLRNFEFSFQYKHTESLYGVATLIHASVLAPVPSRWHPPEMFVEASGSDWPLLTRYTDLWATGCLLVAILSNLEPYFGVDLPAVFSRISSKEKPYSTDVCTHQGVWVVAERLWGNSTMDRISASKALEEISQYMK</sequence>
<dbReference type="GO" id="GO:0004674">
    <property type="term" value="F:protein serine/threonine kinase activity"/>
    <property type="evidence" value="ECO:0007669"/>
    <property type="project" value="TreeGrafter"/>
</dbReference>
<dbReference type="InterPro" id="IPR000719">
    <property type="entry name" value="Prot_kinase_dom"/>
</dbReference>
<dbReference type="InterPro" id="IPR001245">
    <property type="entry name" value="Ser-Thr/Tyr_kinase_cat_dom"/>
</dbReference>
<dbReference type="SMART" id="SM00220">
    <property type="entry name" value="S_TKc"/>
    <property type="match status" value="1"/>
</dbReference>
<dbReference type="AlphaFoldDB" id="A0A8H3BW03"/>
<gene>
    <name evidence="2" type="ORF">RDB_LOCUS167522</name>
</gene>
<feature type="domain" description="Protein kinase" evidence="1">
    <location>
        <begin position="680"/>
        <end position="973"/>
    </location>
</feature>
<proteinExistence type="predicted"/>
<feature type="domain" description="Protein kinase" evidence="1">
    <location>
        <begin position="343"/>
        <end position="651"/>
    </location>
</feature>
<protein>
    <recommendedName>
        <fullName evidence="1">Protein kinase domain-containing protein</fullName>
    </recommendedName>
</protein>
<name>A0A8H3BW03_9AGAM</name>
<dbReference type="EMBL" id="CAJMWW010000331">
    <property type="protein sequence ID" value="CAE6467313.1"/>
    <property type="molecule type" value="Genomic_DNA"/>
</dbReference>